<evidence type="ECO:0000256" key="3">
    <source>
        <dbReference type="ARBA" id="ARBA00022723"/>
    </source>
</evidence>
<protein>
    <recommendedName>
        <fullName evidence="10">Dyp-type peroxidase</fullName>
    </recommendedName>
</protein>
<dbReference type="PANTHER" id="PTHR30521:SF0">
    <property type="entry name" value="DYP-TYPE PEROXIDASE FAMILY PROTEIN"/>
    <property type="match status" value="1"/>
</dbReference>
<proteinExistence type="inferred from homology"/>
<comment type="caution">
    <text evidence="9">The sequence shown here is derived from an EMBL/GenBank/DDBJ whole genome shotgun (WGS) entry which is preliminary data.</text>
</comment>
<dbReference type="PROSITE" id="PS51404">
    <property type="entry name" value="DYP_PEROXIDASE"/>
    <property type="match status" value="1"/>
</dbReference>
<sequence>MRCARLKPAGTAVNAQPAPITALNHTLDNEPQQITAPLTHSAAFLVLTVKDDEASLAKVREVLASTDDLIKNTAIREIERTFTCNVAIGHRVWAPLVGSTPPRELKPFQEVKGATHTAVSTSGDLLYHIRARTMDLIVAFEKNLLLAFGDAVEAVDDVAGFRYFDGRDLLDFVDGTANPEGLSLPEATIVGDEDPDHAGGSYVVVQKYLHNLDAWRAQKTEAQEAIIGRTKHDNIELDDAPADAQKSHKTLCTIEDADGEHEILRDNMPFANPGRGEYGTYFIGYTRRLWVIEKMLERMFIGNPAPLHDRILDFSTATTGVTFFAPSRKVLADLGD</sequence>
<keyword evidence="4" id="KW-0560">Oxidoreductase</keyword>
<keyword evidence="2" id="KW-0575">Peroxidase</keyword>
<evidence type="ECO:0000256" key="1">
    <source>
        <dbReference type="ARBA" id="ARBA00001970"/>
    </source>
</evidence>
<dbReference type="GO" id="GO:0004601">
    <property type="term" value="F:peroxidase activity"/>
    <property type="evidence" value="ECO:0007669"/>
    <property type="project" value="UniProtKB-KW"/>
</dbReference>
<dbReference type="NCBIfam" id="TIGR01413">
    <property type="entry name" value="Dyp_perox_fam"/>
    <property type="match status" value="1"/>
</dbReference>
<evidence type="ECO:0000256" key="2">
    <source>
        <dbReference type="ARBA" id="ARBA00022559"/>
    </source>
</evidence>
<comment type="cofactor">
    <cofactor evidence="1">
        <name>heme b</name>
        <dbReference type="ChEBI" id="CHEBI:60344"/>
    </cofactor>
</comment>
<evidence type="ECO:0008006" key="10">
    <source>
        <dbReference type="Google" id="ProtNLM"/>
    </source>
</evidence>
<dbReference type="EMBL" id="JAPDRN010000229">
    <property type="protein sequence ID" value="KAJ9611022.1"/>
    <property type="molecule type" value="Genomic_DNA"/>
</dbReference>
<dbReference type="InterPro" id="IPR006314">
    <property type="entry name" value="Dyp_peroxidase"/>
</dbReference>
<evidence type="ECO:0000259" key="8">
    <source>
        <dbReference type="Pfam" id="PF20628"/>
    </source>
</evidence>
<dbReference type="InterPro" id="IPR048327">
    <property type="entry name" value="Dyp_perox_N"/>
</dbReference>
<name>A0AA38XCN5_9EURO</name>
<dbReference type="PANTHER" id="PTHR30521">
    <property type="entry name" value="DEFERROCHELATASE/PEROXIDASE"/>
    <property type="match status" value="1"/>
</dbReference>
<accession>A0AA38XCN5</accession>
<dbReference type="GO" id="GO:0005829">
    <property type="term" value="C:cytosol"/>
    <property type="evidence" value="ECO:0007669"/>
    <property type="project" value="TreeGrafter"/>
</dbReference>
<evidence type="ECO:0000256" key="6">
    <source>
        <dbReference type="ARBA" id="ARBA00025737"/>
    </source>
</evidence>
<reference evidence="9" key="1">
    <citation type="submission" date="2022-10" db="EMBL/GenBank/DDBJ databases">
        <title>Culturing micro-colonial fungi from biological soil crusts in the Mojave desert and describing Neophaeococcomyces mojavensis, and introducing the new genera and species Taxawa tesnikishii.</title>
        <authorList>
            <person name="Kurbessoian T."/>
            <person name="Stajich J.E."/>
        </authorList>
    </citation>
    <scope>NUCLEOTIDE SEQUENCE</scope>
    <source>
        <strain evidence="9">TK_35</strain>
    </source>
</reference>
<evidence type="ECO:0000256" key="4">
    <source>
        <dbReference type="ARBA" id="ARBA00023002"/>
    </source>
</evidence>
<keyword evidence="3" id="KW-0479">Metal-binding</keyword>
<dbReference type="Pfam" id="PF04261">
    <property type="entry name" value="Dyp_perox_N"/>
    <property type="match status" value="1"/>
</dbReference>
<comment type="similarity">
    <text evidence="6">Belongs to the DyP-type peroxidase family.</text>
</comment>
<dbReference type="AlphaFoldDB" id="A0AA38XCN5"/>
<keyword evidence="5" id="KW-0408">Iron</keyword>
<dbReference type="Pfam" id="PF20628">
    <property type="entry name" value="Dyp_perox_C"/>
    <property type="match status" value="1"/>
</dbReference>
<evidence type="ECO:0000259" key="7">
    <source>
        <dbReference type="Pfam" id="PF04261"/>
    </source>
</evidence>
<organism evidence="9">
    <name type="scientific">Knufia peltigerae</name>
    <dbReference type="NCBI Taxonomy" id="1002370"/>
    <lineage>
        <taxon>Eukaryota</taxon>
        <taxon>Fungi</taxon>
        <taxon>Dikarya</taxon>
        <taxon>Ascomycota</taxon>
        <taxon>Pezizomycotina</taxon>
        <taxon>Eurotiomycetes</taxon>
        <taxon>Chaetothyriomycetidae</taxon>
        <taxon>Chaetothyriales</taxon>
        <taxon>Trichomeriaceae</taxon>
        <taxon>Knufia</taxon>
    </lineage>
</organism>
<feature type="domain" description="Dyp-type peroxidase N-terminal" evidence="7">
    <location>
        <begin position="32"/>
        <end position="162"/>
    </location>
</feature>
<dbReference type="InterPro" id="IPR011008">
    <property type="entry name" value="Dimeric_a/b-barrel"/>
</dbReference>
<evidence type="ECO:0000256" key="5">
    <source>
        <dbReference type="ARBA" id="ARBA00023004"/>
    </source>
</evidence>
<dbReference type="GO" id="GO:0046872">
    <property type="term" value="F:metal ion binding"/>
    <property type="evidence" value="ECO:0007669"/>
    <property type="project" value="UniProtKB-KW"/>
</dbReference>
<dbReference type="SUPFAM" id="SSF54909">
    <property type="entry name" value="Dimeric alpha+beta barrel"/>
    <property type="match status" value="1"/>
</dbReference>
<evidence type="ECO:0000313" key="9">
    <source>
        <dbReference type="EMBL" id="KAJ9611022.1"/>
    </source>
</evidence>
<feature type="domain" description="Dyp-type peroxidase C-terminal" evidence="8">
    <location>
        <begin position="166"/>
        <end position="328"/>
    </location>
</feature>
<dbReference type="GO" id="GO:0020037">
    <property type="term" value="F:heme binding"/>
    <property type="evidence" value="ECO:0007669"/>
    <property type="project" value="InterPro"/>
</dbReference>
<gene>
    <name evidence="9" type="ORF">H2204_015239</name>
</gene>
<dbReference type="InterPro" id="IPR048328">
    <property type="entry name" value="Dyp_perox_C"/>
</dbReference>